<dbReference type="PANTHER" id="PTHR10138">
    <property type="entry name" value="TRYPTOPHAN 2,3-DIOXYGENASE"/>
    <property type="match status" value="1"/>
</dbReference>
<dbReference type="Pfam" id="PF03301">
    <property type="entry name" value="Trp_dioxygenase"/>
    <property type="match status" value="2"/>
</dbReference>
<reference evidence="2 3" key="2">
    <citation type="submission" date="2020-03" db="EMBL/GenBank/DDBJ databases">
        <authorList>
            <person name="Ichikawa N."/>
            <person name="Kimura A."/>
            <person name="Kitahashi Y."/>
            <person name="Uohara A."/>
        </authorList>
    </citation>
    <scope>NUCLEOTIDE SEQUENCE [LARGE SCALE GENOMIC DNA]</scope>
    <source>
        <strain evidence="2 3">NBRC 107702</strain>
    </source>
</reference>
<dbReference type="InterPro" id="IPR004981">
    <property type="entry name" value="Trp_2_3_dOase"/>
</dbReference>
<keyword evidence="1" id="KW-0408">Iron</keyword>
<dbReference type="GO" id="GO:0019441">
    <property type="term" value="P:L-tryptophan catabolic process to kynurenine"/>
    <property type="evidence" value="ECO:0007669"/>
    <property type="project" value="UniProtKB-UniRule"/>
</dbReference>
<dbReference type="Proteomes" id="UP000502508">
    <property type="component" value="Chromosome"/>
</dbReference>
<dbReference type="AlphaFoldDB" id="A0A6F8XRD1"/>
<dbReference type="InterPro" id="IPR037217">
    <property type="entry name" value="Trp/Indoleamine_2_3_dOase-like"/>
</dbReference>
<feature type="binding site" description="axial binding residue" evidence="1">
    <location>
        <position position="237"/>
    </location>
    <ligand>
        <name>heme</name>
        <dbReference type="ChEBI" id="CHEBI:30413"/>
    </ligand>
    <ligandPart>
        <name>Fe</name>
        <dbReference type="ChEBI" id="CHEBI:18248"/>
    </ligandPart>
</feature>
<evidence type="ECO:0000313" key="3">
    <source>
        <dbReference type="Proteomes" id="UP000502508"/>
    </source>
</evidence>
<comment type="cofactor">
    <cofactor evidence="1">
        <name>heme</name>
        <dbReference type="ChEBI" id="CHEBI:30413"/>
    </cofactor>
    <text evidence="1">Binds 1 heme group per subunit.</text>
</comment>
<name>A0A6F8XRD1_9ACTN</name>
<organism evidence="2 3">
    <name type="scientific">Phytohabitans flavus</name>
    <dbReference type="NCBI Taxonomy" id="1076124"/>
    <lineage>
        <taxon>Bacteria</taxon>
        <taxon>Bacillati</taxon>
        <taxon>Actinomycetota</taxon>
        <taxon>Actinomycetes</taxon>
        <taxon>Micromonosporales</taxon>
        <taxon>Micromonosporaceae</taxon>
    </lineage>
</organism>
<dbReference type="KEGG" id="pfla:Pflav_027590"/>
<keyword evidence="3" id="KW-1185">Reference proteome</keyword>
<comment type="subunit">
    <text evidence="1">Homotetramer.</text>
</comment>
<dbReference type="UniPathway" id="UPA00333">
    <property type="reaction ID" value="UER00453"/>
</dbReference>
<comment type="pathway">
    <text evidence="1">Amino-acid degradation; L-tryptophan degradation via kynurenine pathway; L-kynurenine from L-tryptophan: step 1/2.</text>
</comment>
<comment type="caution">
    <text evidence="1">Lacks conserved residue(s) required for the propagation of feature annotation.</text>
</comment>
<dbReference type="GO" id="GO:0004833">
    <property type="term" value="F:L-tryptophan 2,3-dioxygenase activity"/>
    <property type="evidence" value="ECO:0007669"/>
    <property type="project" value="UniProtKB-UniRule"/>
</dbReference>
<feature type="binding site" evidence="1">
    <location>
        <position position="251"/>
    </location>
    <ligand>
        <name>substrate</name>
    </ligand>
</feature>
<comment type="catalytic activity">
    <reaction evidence="1">
        <text>L-tryptophan + O2 = N-formyl-L-kynurenine</text>
        <dbReference type="Rhea" id="RHEA:24536"/>
        <dbReference type="ChEBI" id="CHEBI:15379"/>
        <dbReference type="ChEBI" id="CHEBI:57912"/>
        <dbReference type="ChEBI" id="CHEBI:58629"/>
        <dbReference type="EC" id="1.13.11.11"/>
    </reaction>
</comment>
<proteinExistence type="inferred from homology"/>
<dbReference type="PANTHER" id="PTHR10138:SF0">
    <property type="entry name" value="TRYPTOPHAN 2,3-DIOXYGENASE"/>
    <property type="match status" value="1"/>
</dbReference>
<dbReference type="HAMAP" id="MF_01972">
    <property type="entry name" value="T23O"/>
    <property type="match status" value="1"/>
</dbReference>
<feature type="binding site" evidence="1">
    <location>
        <position position="114"/>
    </location>
    <ligand>
        <name>substrate</name>
    </ligand>
</feature>
<dbReference type="Gene3D" id="1.20.58.480">
    <property type="match status" value="1"/>
</dbReference>
<evidence type="ECO:0000313" key="2">
    <source>
        <dbReference type="EMBL" id="BCB76349.1"/>
    </source>
</evidence>
<protein>
    <recommendedName>
        <fullName evidence="1">Tryptophan 2,3-dioxygenase</fullName>
        <shortName evidence="1">TDO</shortName>
        <ecNumber evidence="1">1.13.11.11</ecNumber>
    </recommendedName>
    <alternativeName>
        <fullName evidence="1">Tryptamin 2,3-dioxygenase</fullName>
    </alternativeName>
    <alternativeName>
        <fullName evidence="1">Tryptophan oxygenase</fullName>
        <shortName evidence="1">TO</shortName>
        <shortName evidence="1">TRPO</shortName>
    </alternativeName>
    <alternativeName>
        <fullName evidence="1">Tryptophan pyrrolase</fullName>
    </alternativeName>
    <alternativeName>
        <fullName evidence="1">Tryptophanase</fullName>
    </alternativeName>
</protein>
<sequence>MAAAPVVAVQEDDEIQFAESAPYDEYVHARTLHTLQRTISDDPGEMSFLVVSQIMELYFGLIRYELREAQRLVREDDVWGALEPLRRAGLHLEGLNASWRTLRWMSPTDFNRFRGQLGEASGFQSAMYRHMEFALGLKSEPLIRPFRRQKAVYAELTRDIREPSLWDEVIALLARRGNDIPAEARDRDRTLDHAPHPAVEDAWVRVYQNPTPGNDLWLLGEALTEVGEQFSDWRYLHLKAVLRTLGDKPGTAGSSGANWLRRSMGKPVFPELWSARTHM</sequence>
<keyword evidence="1" id="KW-0560">Oxidoreductase</keyword>
<comment type="function">
    <text evidence="1">Heme-dependent dioxygenase that catalyzes the oxidative cleavage of the L-tryptophan (L-Trp) pyrrole ring and converts L-tryptophan to N-formyl-L-kynurenine. Catalyzes the oxidative cleavage of the indole moiety.</text>
</comment>
<dbReference type="GO" id="GO:0046872">
    <property type="term" value="F:metal ion binding"/>
    <property type="evidence" value="ECO:0007669"/>
    <property type="project" value="UniProtKB-KW"/>
</dbReference>
<comment type="similarity">
    <text evidence="1">Belongs to the tryptophan 2,3-dioxygenase family.</text>
</comment>
<dbReference type="GO" id="GO:0020037">
    <property type="term" value="F:heme binding"/>
    <property type="evidence" value="ECO:0007669"/>
    <property type="project" value="UniProtKB-UniRule"/>
</dbReference>
<dbReference type="EC" id="1.13.11.11" evidence="1"/>
<dbReference type="SUPFAM" id="SSF140959">
    <property type="entry name" value="Indolic compounds 2,3-dioxygenase-like"/>
    <property type="match status" value="1"/>
</dbReference>
<keyword evidence="1 2" id="KW-0223">Dioxygenase</keyword>
<reference evidence="2 3" key="1">
    <citation type="submission" date="2020-03" db="EMBL/GenBank/DDBJ databases">
        <title>Whole genome shotgun sequence of Phytohabitans flavus NBRC 107702.</title>
        <authorList>
            <person name="Komaki H."/>
            <person name="Tamura T."/>
        </authorList>
    </citation>
    <scope>NUCLEOTIDE SEQUENCE [LARGE SCALE GENOMIC DNA]</scope>
    <source>
        <strain evidence="2 3">NBRC 107702</strain>
    </source>
</reference>
<dbReference type="EMBL" id="AP022870">
    <property type="protein sequence ID" value="BCB76349.1"/>
    <property type="molecule type" value="Genomic_DNA"/>
</dbReference>
<dbReference type="GO" id="GO:0019442">
    <property type="term" value="P:L-tryptophan catabolic process to acetyl-CoA"/>
    <property type="evidence" value="ECO:0007669"/>
    <property type="project" value="TreeGrafter"/>
</dbReference>
<gene>
    <name evidence="1 2" type="primary">kynA</name>
    <name evidence="2" type="ORF">Pflav_027590</name>
</gene>
<keyword evidence="1" id="KW-0823">Tryptophan catabolism</keyword>
<keyword evidence="1" id="KW-0479">Metal-binding</keyword>
<evidence type="ECO:0000256" key="1">
    <source>
        <dbReference type="HAMAP-Rule" id="MF_01972"/>
    </source>
</evidence>
<accession>A0A6F8XRD1</accession>
<keyword evidence="1" id="KW-0349">Heme</keyword>